<proteinExistence type="inferred from homology"/>
<feature type="transmembrane region" description="Helical" evidence="6">
    <location>
        <begin position="246"/>
        <end position="265"/>
    </location>
</feature>
<reference evidence="8 9" key="1">
    <citation type="submission" date="2019-03" db="EMBL/GenBank/DDBJ databases">
        <title>Genomic Encyclopedia of Type Strains, Phase III (KMG-III): the genomes of soil and plant-associated and newly described type strains.</title>
        <authorList>
            <person name="Whitman W."/>
        </authorList>
    </citation>
    <scope>NUCLEOTIDE SEQUENCE [LARGE SCALE GENOMIC DNA]</scope>
    <source>
        <strain evidence="8 9">VKM Ac-2575</strain>
    </source>
</reference>
<feature type="domain" description="ABC transmembrane type-2" evidence="7">
    <location>
        <begin position="42"/>
        <end position="271"/>
    </location>
</feature>
<evidence type="ECO:0000256" key="4">
    <source>
        <dbReference type="ARBA" id="ARBA00023136"/>
    </source>
</evidence>
<gene>
    <name evidence="8" type="ORF">EV138_3696</name>
</gene>
<accession>A0A4V3FKG4</accession>
<keyword evidence="5" id="KW-0046">Antibiotic resistance</keyword>
<evidence type="ECO:0000256" key="2">
    <source>
        <dbReference type="ARBA" id="ARBA00022692"/>
    </source>
</evidence>
<feature type="transmembrane region" description="Helical" evidence="6">
    <location>
        <begin position="43"/>
        <end position="66"/>
    </location>
</feature>
<dbReference type="Proteomes" id="UP000295151">
    <property type="component" value="Unassembled WGS sequence"/>
</dbReference>
<keyword evidence="6" id="KW-0813">Transport</keyword>
<dbReference type="PANTHER" id="PTHR43229:SF2">
    <property type="entry name" value="NODULATION PROTEIN J"/>
    <property type="match status" value="1"/>
</dbReference>
<feature type="transmembrane region" description="Helical" evidence="6">
    <location>
        <begin position="158"/>
        <end position="179"/>
    </location>
</feature>
<comment type="similarity">
    <text evidence="6">Belongs to the ABC-2 integral membrane protein family.</text>
</comment>
<dbReference type="EMBL" id="SOCE01000001">
    <property type="protein sequence ID" value="TDU90113.1"/>
    <property type="molecule type" value="Genomic_DNA"/>
</dbReference>
<evidence type="ECO:0000259" key="7">
    <source>
        <dbReference type="PROSITE" id="PS51012"/>
    </source>
</evidence>
<dbReference type="Pfam" id="PF01061">
    <property type="entry name" value="ABC2_membrane"/>
    <property type="match status" value="1"/>
</dbReference>
<evidence type="ECO:0000313" key="8">
    <source>
        <dbReference type="EMBL" id="TDU90113.1"/>
    </source>
</evidence>
<dbReference type="InterPro" id="IPR013525">
    <property type="entry name" value="ABC2_TM"/>
</dbReference>
<sequence>MSTATLEPVAAHAAHRSRPFAWIEQSLTLAWRNIVRIKQNPEALADVTFQPIIFLLLFLFVFGGAIANGGTWHDYLPYLLPGLLVQTVVFSTMGTGVGLNDDFAKGVFDRFRSLPIARVAPLIGAVLGDAVRYTLSIVILMTTGFILGFRFENGVGNGLLACLVVLLFALSLCWIWVWLGLKLKTAQGVQGIAFLVMFPLTFGSNIFVQTGTLPGFLQSWVKINPVAHLVDVMRGLMLGGPIQKPLLITLAWMVGLIAVFAPLAIRAYRRRT</sequence>
<name>A0A4V3FKG4_9ACTN</name>
<comment type="caution">
    <text evidence="8">The sequence shown here is derived from an EMBL/GenBank/DDBJ whole genome shotgun (WGS) entry which is preliminary data.</text>
</comment>
<evidence type="ECO:0000313" key="9">
    <source>
        <dbReference type="Proteomes" id="UP000295151"/>
    </source>
</evidence>
<dbReference type="GO" id="GO:0046677">
    <property type="term" value="P:response to antibiotic"/>
    <property type="evidence" value="ECO:0007669"/>
    <property type="project" value="UniProtKB-KW"/>
</dbReference>
<dbReference type="OrthoDB" id="3370990at2"/>
<dbReference type="PROSITE" id="PS51012">
    <property type="entry name" value="ABC_TM2"/>
    <property type="match status" value="1"/>
</dbReference>
<evidence type="ECO:0000256" key="1">
    <source>
        <dbReference type="ARBA" id="ARBA00004141"/>
    </source>
</evidence>
<evidence type="ECO:0000256" key="6">
    <source>
        <dbReference type="RuleBase" id="RU361157"/>
    </source>
</evidence>
<dbReference type="GO" id="GO:0043190">
    <property type="term" value="C:ATP-binding cassette (ABC) transporter complex"/>
    <property type="evidence" value="ECO:0007669"/>
    <property type="project" value="InterPro"/>
</dbReference>
<dbReference type="InterPro" id="IPR051784">
    <property type="entry name" value="Nod_factor_ABC_transporter"/>
</dbReference>
<feature type="transmembrane region" description="Helical" evidence="6">
    <location>
        <begin position="119"/>
        <end position="146"/>
    </location>
</feature>
<dbReference type="InterPro" id="IPR047817">
    <property type="entry name" value="ABC2_TM_bact-type"/>
</dbReference>
<keyword evidence="9" id="KW-1185">Reference proteome</keyword>
<dbReference type="GO" id="GO:0140359">
    <property type="term" value="F:ABC-type transporter activity"/>
    <property type="evidence" value="ECO:0007669"/>
    <property type="project" value="InterPro"/>
</dbReference>
<protein>
    <recommendedName>
        <fullName evidence="6">Transport permease protein</fullName>
    </recommendedName>
</protein>
<keyword evidence="3 6" id="KW-1133">Transmembrane helix</keyword>
<dbReference type="PANTHER" id="PTHR43229">
    <property type="entry name" value="NODULATION PROTEIN J"/>
    <property type="match status" value="1"/>
</dbReference>
<feature type="transmembrane region" description="Helical" evidence="6">
    <location>
        <begin position="191"/>
        <end position="208"/>
    </location>
</feature>
<dbReference type="AlphaFoldDB" id="A0A4V3FKG4"/>
<dbReference type="PIRSF" id="PIRSF006648">
    <property type="entry name" value="DrrB"/>
    <property type="match status" value="1"/>
</dbReference>
<keyword evidence="4 6" id="KW-0472">Membrane</keyword>
<evidence type="ECO:0000256" key="3">
    <source>
        <dbReference type="ARBA" id="ARBA00022989"/>
    </source>
</evidence>
<dbReference type="InterPro" id="IPR000412">
    <property type="entry name" value="ABC_2_transport"/>
</dbReference>
<feature type="transmembrane region" description="Helical" evidence="6">
    <location>
        <begin position="78"/>
        <end position="99"/>
    </location>
</feature>
<dbReference type="RefSeq" id="WP_133980070.1">
    <property type="nucleotide sequence ID" value="NZ_SOCE01000001.1"/>
</dbReference>
<keyword evidence="6" id="KW-1003">Cell membrane</keyword>
<keyword evidence="2 6" id="KW-0812">Transmembrane</keyword>
<evidence type="ECO:0000256" key="5">
    <source>
        <dbReference type="ARBA" id="ARBA00023251"/>
    </source>
</evidence>
<organism evidence="8 9">
    <name type="scientific">Kribbella voronezhensis</name>
    <dbReference type="NCBI Taxonomy" id="2512212"/>
    <lineage>
        <taxon>Bacteria</taxon>
        <taxon>Bacillati</taxon>
        <taxon>Actinomycetota</taxon>
        <taxon>Actinomycetes</taxon>
        <taxon>Propionibacteriales</taxon>
        <taxon>Kribbellaceae</taxon>
        <taxon>Kribbella</taxon>
    </lineage>
</organism>
<comment type="subcellular location">
    <subcellularLocation>
        <location evidence="6">Cell membrane</location>
        <topology evidence="6">Multi-pass membrane protein</topology>
    </subcellularLocation>
    <subcellularLocation>
        <location evidence="1">Membrane</location>
        <topology evidence="1">Multi-pass membrane protein</topology>
    </subcellularLocation>
</comment>